<name>A0ACB9EY45_CICIN</name>
<evidence type="ECO:0000313" key="1">
    <source>
        <dbReference type="EMBL" id="KAI3763503.1"/>
    </source>
</evidence>
<proteinExistence type="predicted"/>
<organism evidence="1 2">
    <name type="scientific">Cichorium intybus</name>
    <name type="common">Chicory</name>
    <dbReference type="NCBI Taxonomy" id="13427"/>
    <lineage>
        <taxon>Eukaryota</taxon>
        <taxon>Viridiplantae</taxon>
        <taxon>Streptophyta</taxon>
        <taxon>Embryophyta</taxon>
        <taxon>Tracheophyta</taxon>
        <taxon>Spermatophyta</taxon>
        <taxon>Magnoliopsida</taxon>
        <taxon>eudicotyledons</taxon>
        <taxon>Gunneridae</taxon>
        <taxon>Pentapetalae</taxon>
        <taxon>asterids</taxon>
        <taxon>campanulids</taxon>
        <taxon>Asterales</taxon>
        <taxon>Asteraceae</taxon>
        <taxon>Cichorioideae</taxon>
        <taxon>Cichorieae</taxon>
        <taxon>Cichoriinae</taxon>
        <taxon>Cichorium</taxon>
    </lineage>
</organism>
<comment type="caution">
    <text evidence="1">The sequence shown here is derived from an EMBL/GenBank/DDBJ whole genome shotgun (WGS) entry which is preliminary data.</text>
</comment>
<dbReference type="EMBL" id="CM042011">
    <property type="protein sequence ID" value="KAI3763503.1"/>
    <property type="molecule type" value="Genomic_DNA"/>
</dbReference>
<sequence length="97" mass="10928">MHKHPKTHTSFTCNDCCSEINGSLLSTHTSLSSLSASLIALYCCLYLLRFSDLHFTVLPVLYVIPSSQNLRLLRSVLLVIAVLAPDRYRLEISICWC</sequence>
<reference evidence="2" key="1">
    <citation type="journal article" date="2022" name="Mol. Ecol. Resour.">
        <title>The genomes of chicory, endive, great burdock and yacon provide insights into Asteraceae palaeo-polyploidization history and plant inulin production.</title>
        <authorList>
            <person name="Fan W."/>
            <person name="Wang S."/>
            <person name="Wang H."/>
            <person name="Wang A."/>
            <person name="Jiang F."/>
            <person name="Liu H."/>
            <person name="Zhao H."/>
            <person name="Xu D."/>
            <person name="Zhang Y."/>
        </authorList>
    </citation>
    <scope>NUCLEOTIDE SEQUENCE [LARGE SCALE GENOMIC DNA]</scope>
    <source>
        <strain evidence="2">cv. Punajuju</strain>
    </source>
</reference>
<accession>A0ACB9EY45</accession>
<reference evidence="1 2" key="2">
    <citation type="journal article" date="2022" name="Mol. Ecol. Resour.">
        <title>The genomes of chicory, endive, great burdock and yacon provide insights into Asteraceae paleo-polyploidization history and plant inulin production.</title>
        <authorList>
            <person name="Fan W."/>
            <person name="Wang S."/>
            <person name="Wang H."/>
            <person name="Wang A."/>
            <person name="Jiang F."/>
            <person name="Liu H."/>
            <person name="Zhao H."/>
            <person name="Xu D."/>
            <person name="Zhang Y."/>
        </authorList>
    </citation>
    <scope>NUCLEOTIDE SEQUENCE [LARGE SCALE GENOMIC DNA]</scope>
    <source>
        <strain evidence="2">cv. Punajuju</strain>
        <tissue evidence="1">Leaves</tissue>
    </source>
</reference>
<dbReference type="Proteomes" id="UP001055811">
    <property type="component" value="Linkage Group LG03"/>
</dbReference>
<evidence type="ECO:0000313" key="2">
    <source>
        <dbReference type="Proteomes" id="UP001055811"/>
    </source>
</evidence>
<keyword evidence="2" id="KW-1185">Reference proteome</keyword>
<gene>
    <name evidence="1" type="ORF">L2E82_13407</name>
</gene>
<protein>
    <submittedName>
        <fullName evidence="1">Uncharacterized protein</fullName>
    </submittedName>
</protein>